<dbReference type="PIRSF" id="PIRSF000538">
    <property type="entry name" value="GlpK"/>
    <property type="match status" value="1"/>
</dbReference>
<accession>A0A4R0L6S4</accession>
<dbReference type="PANTHER" id="PTHR43095:SF2">
    <property type="entry name" value="GLUCONOKINASE"/>
    <property type="match status" value="1"/>
</dbReference>
<dbReference type="InterPro" id="IPR000577">
    <property type="entry name" value="Carb_kinase_FGGY"/>
</dbReference>
<evidence type="ECO:0000256" key="3">
    <source>
        <dbReference type="ARBA" id="ARBA00022777"/>
    </source>
</evidence>
<dbReference type="AlphaFoldDB" id="A0A4R0L6S4"/>
<feature type="domain" description="Carbohydrate kinase FGGY N-terminal" evidence="4">
    <location>
        <begin position="8"/>
        <end position="244"/>
    </location>
</feature>
<dbReference type="InterPro" id="IPR043129">
    <property type="entry name" value="ATPase_NBD"/>
</dbReference>
<protein>
    <submittedName>
        <fullName evidence="6">Carbohydrate kinase</fullName>
    </submittedName>
</protein>
<evidence type="ECO:0000256" key="1">
    <source>
        <dbReference type="ARBA" id="ARBA00009156"/>
    </source>
</evidence>
<dbReference type="RefSeq" id="WP_131352970.1">
    <property type="nucleotide sequence ID" value="NZ_SJKB01000002.1"/>
</dbReference>
<dbReference type="InterPro" id="IPR018485">
    <property type="entry name" value="FGGY_C"/>
</dbReference>
<dbReference type="Gene3D" id="3.30.420.40">
    <property type="match status" value="2"/>
</dbReference>
<dbReference type="InterPro" id="IPR050406">
    <property type="entry name" value="FGGY_Carb_Kinase"/>
</dbReference>
<evidence type="ECO:0000313" key="7">
    <source>
        <dbReference type="Proteomes" id="UP000291144"/>
    </source>
</evidence>
<comment type="similarity">
    <text evidence="1">Belongs to the FGGY kinase family.</text>
</comment>
<dbReference type="Pfam" id="PF00370">
    <property type="entry name" value="FGGY_N"/>
    <property type="match status" value="1"/>
</dbReference>
<dbReference type="Pfam" id="PF02782">
    <property type="entry name" value="FGGY_C"/>
    <property type="match status" value="1"/>
</dbReference>
<dbReference type="PANTHER" id="PTHR43095">
    <property type="entry name" value="SUGAR KINASE"/>
    <property type="match status" value="1"/>
</dbReference>
<dbReference type="EMBL" id="SJKB01000002">
    <property type="protein sequence ID" value="TCC64465.1"/>
    <property type="molecule type" value="Genomic_DNA"/>
</dbReference>
<proteinExistence type="inferred from homology"/>
<evidence type="ECO:0000313" key="6">
    <source>
        <dbReference type="EMBL" id="TCC64465.1"/>
    </source>
</evidence>
<feature type="domain" description="Carbohydrate kinase FGGY C-terminal" evidence="5">
    <location>
        <begin position="254"/>
        <end position="431"/>
    </location>
</feature>
<dbReference type="GO" id="GO:0005975">
    <property type="term" value="P:carbohydrate metabolic process"/>
    <property type="evidence" value="ECO:0007669"/>
    <property type="project" value="InterPro"/>
</dbReference>
<dbReference type="Proteomes" id="UP000291144">
    <property type="component" value="Unassembled WGS sequence"/>
</dbReference>
<dbReference type="SUPFAM" id="SSF53067">
    <property type="entry name" value="Actin-like ATPase domain"/>
    <property type="match status" value="2"/>
</dbReference>
<gene>
    <name evidence="6" type="ORF">E0H73_08705</name>
</gene>
<reference evidence="6 7" key="1">
    <citation type="submission" date="2019-02" db="EMBL/GenBank/DDBJ databases">
        <title>Kribbella capetownensis sp. nov. and Kribbella speibonae sp. nov., isolated from soil.</title>
        <authorList>
            <person name="Curtis S.M."/>
            <person name="Norton I."/>
            <person name="Everest G.J."/>
            <person name="Meyers P.R."/>
        </authorList>
    </citation>
    <scope>NUCLEOTIDE SEQUENCE [LARGE SCALE GENOMIC DNA]</scope>
    <source>
        <strain evidence="6 7">NRRL B-24813</strain>
    </source>
</reference>
<keyword evidence="3 6" id="KW-0418">Kinase</keyword>
<comment type="caution">
    <text evidence="6">The sequence shown here is derived from an EMBL/GenBank/DDBJ whole genome shotgun (WGS) entry which is preliminary data.</text>
</comment>
<organism evidence="6 7">
    <name type="scientific">Kribbella pittospori</name>
    <dbReference type="NCBI Taxonomy" id="722689"/>
    <lineage>
        <taxon>Bacteria</taxon>
        <taxon>Bacillati</taxon>
        <taxon>Actinomycetota</taxon>
        <taxon>Actinomycetes</taxon>
        <taxon>Propionibacteriales</taxon>
        <taxon>Kribbellaceae</taxon>
        <taxon>Kribbella</taxon>
    </lineage>
</organism>
<name>A0A4R0L6S4_9ACTN</name>
<dbReference type="OrthoDB" id="9782710at2"/>
<keyword evidence="7" id="KW-1185">Reference proteome</keyword>
<sequence>MTTTDGRVLALDLGTSSSRALVLTAGDATPVPGALARHKISPTYGTGGSATIDLHEYVEGLLGCLDELQQNGHLDDIGAIVVSSQWHSIVALDNKGDALTPVVTWADTRSVHLDLGSSFDEHAFHARTGSWLHRLYWTRRIPWLLSEGSPACFAGLPDLVIERLTGERVTSVSIASGTGTLDLATGEYDEEALEIAGVKADRLPSIVPTGWTAHLSAEYGRRWPGLVGVPVHPPTGDGAASNVGTGGYDETTAAVTVGTSAAVRVVHPIDGAPELPWELWRYRVDDKRAVTGMAFSAAGNLHAWLTGVLQLTSDEPTGVEIGGSRVIAIPFQAGTRPPATVPSGSGVYFGLSFDDTAEDLLAASMQGASLEVDRGLRLLDSLFGRELSVVLGGGGIDASAWWRRCLTATFARPTTVCAEAEVGARGAAAVALGLSPQPGGEHLTPVKADVDRVAALRPRYEALRELAVQASAL</sequence>
<keyword evidence="2" id="KW-0808">Transferase</keyword>
<evidence type="ECO:0000259" key="4">
    <source>
        <dbReference type="Pfam" id="PF00370"/>
    </source>
</evidence>
<dbReference type="GO" id="GO:0016301">
    <property type="term" value="F:kinase activity"/>
    <property type="evidence" value="ECO:0007669"/>
    <property type="project" value="UniProtKB-KW"/>
</dbReference>
<evidence type="ECO:0000259" key="5">
    <source>
        <dbReference type="Pfam" id="PF02782"/>
    </source>
</evidence>
<evidence type="ECO:0000256" key="2">
    <source>
        <dbReference type="ARBA" id="ARBA00022679"/>
    </source>
</evidence>
<dbReference type="InterPro" id="IPR018484">
    <property type="entry name" value="FGGY_N"/>
</dbReference>